<feature type="transmembrane region" description="Helical" evidence="1">
    <location>
        <begin position="32"/>
        <end position="49"/>
    </location>
</feature>
<organism evidence="2 3">
    <name type="scientific">Dyadobacter pollutisoli</name>
    <dbReference type="NCBI Taxonomy" id="2910158"/>
    <lineage>
        <taxon>Bacteria</taxon>
        <taxon>Pseudomonadati</taxon>
        <taxon>Bacteroidota</taxon>
        <taxon>Cytophagia</taxon>
        <taxon>Cytophagales</taxon>
        <taxon>Spirosomataceae</taxon>
        <taxon>Dyadobacter</taxon>
    </lineage>
</organism>
<reference evidence="2" key="1">
    <citation type="submission" date="2022-11" db="EMBL/GenBank/DDBJ databases">
        <title>Dyadobacter pollutisoli sp. nov., isolated from plastic dumped soil.</title>
        <authorList>
            <person name="Kim J.M."/>
            <person name="Kim K.R."/>
            <person name="Lee J.K."/>
            <person name="Hao L."/>
            <person name="Jeon C.O."/>
        </authorList>
    </citation>
    <scope>NUCLEOTIDE SEQUENCE</scope>
    <source>
        <strain evidence="2">U1</strain>
    </source>
</reference>
<proteinExistence type="predicted"/>
<dbReference type="EMBL" id="CP112998">
    <property type="protein sequence ID" value="WAC13037.1"/>
    <property type="molecule type" value="Genomic_DNA"/>
</dbReference>
<dbReference type="AlphaFoldDB" id="A0A9E8SQH2"/>
<evidence type="ECO:0000313" key="3">
    <source>
        <dbReference type="Proteomes" id="UP001164653"/>
    </source>
</evidence>
<keyword evidence="1" id="KW-0472">Membrane</keyword>
<sequence length="103" mass="11556">MPSFYLIFLGMYLYYFKSKYYPHFLYSPQVPAARLIGLLLTISGSLLYVRADGWAGGLLLALAASMSAMCMVQLFAVMGKFYFYGIALVIHILLLIQLICHAS</sequence>
<feature type="transmembrane region" description="Helical" evidence="1">
    <location>
        <begin position="56"/>
        <end position="75"/>
    </location>
</feature>
<protein>
    <submittedName>
        <fullName evidence="2">Uncharacterized protein</fullName>
    </submittedName>
</protein>
<gene>
    <name evidence="2" type="ORF">ON006_03535</name>
</gene>
<feature type="transmembrane region" description="Helical" evidence="1">
    <location>
        <begin position="81"/>
        <end position="100"/>
    </location>
</feature>
<evidence type="ECO:0000256" key="1">
    <source>
        <dbReference type="SAM" id="Phobius"/>
    </source>
</evidence>
<dbReference type="Proteomes" id="UP001164653">
    <property type="component" value="Chromosome"/>
</dbReference>
<dbReference type="RefSeq" id="WP_244823929.1">
    <property type="nucleotide sequence ID" value="NZ_CP112998.1"/>
</dbReference>
<keyword evidence="1" id="KW-1133">Transmembrane helix</keyword>
<name>A0A9E8SQH2_9BACT</name>
<evidence type="ECO:0000313" key="2">
    <source>
        <dbReference type="EMBL" id="WAC13037.1"/>
    </source>
</evidence>
<keyword evidence="1" id="KW-0812">Transmembrane</keyword>
<keyword evidence="3" id="KW-1185">Reference proteome</keyword>
<accession>A0A9E8SQH2</accession>
<dbReference type="KEGG" id="dpf:ON006_03535"/>